<accession>A0A067QL18</accession>
<dbReference type="Proteomes" id="UP000027135">
    <property type="component" value="Unassembled WGS sequence"/>
</dbReference>
<evidence type="ECO:0000313" key="2">
    <source>
        <dbReference type="Proteomes" id="UP000027135"/>
    </source>
</evidence>
<gene>
    <name evidence="1" type="ORF">L798_01755</name>
</gene>
<sequence length="113" mass="12780">MRILNLEQQVNRQVEGQIHDHVKSQFNDQVEGQFEGEIGDSVDGQVDATVSALGVMEATTTAEESAAVTASVEDGGLDEEIDCRDRKTKRNRRKKMRYRCVWGLHLLLQDFKC</sequence>
<reference evidence="1 2" key="1">
    <citation type="journal article" date="2014" name="Nat. Commun.">
        <title>Molecular traces of alternative social organization in a termite genome.</title>
        <authorList>
            <person name="Terrapon N."/>
            <person name="Li C."/>
            <person name="Robertson H.M."/>
            <person name="Ji L."/>
            <person name="Meng X."/>
            <person name="Booth W."/>
            <person name="Chen Z."/>
            <person name="Childers C.P."/>
            <person name="Glastad K.M."/>
            <person name="Gokhale K."/>
            <person name="Gowin J."/>
            <person name="Gronenberg W."/>
            <person name="Hermansen R.A."/>
            <person name="Hu H."/>
            <person name="Hunt B.G."/>
            <person name="Huylmans A.K."/>
            <person name="Khalil S.M."/>
            <person name="Mitchell R.D."/>
            <person name="Munoz-Torres M.C."/>
            <person name="Mustard J.A."/>
            <person name="Pan H."/>
            <person name="Reese J.T."/>
            <person name="Scharf M.E."/>
            <person name="Sun F."/>
            <person name="Vogel H."/>
            <person name="Xiao J."/>
            <person name="Yang W."/>
            <person name="Yang Z."/>
            <person name="Yang Z."/>
            <person name="Zhou J."/>
            <person name="Zhu J."/>
            <person name="Brent C.S."/>
            <person name="Elsik C.G."/>
            <person name="Goodisman M.A."/>
            <person name="Liberles D.A."/>
            <person name="Roe R.M."/>
            <person name="Vargo E.L."/>
            <person name="Vilcinskas A."/>
            <person name="Wang J."/>
            <person name="Bornberg-Bauer E."/>
            <person name="Korb J."/>
            <person name="Zhang G."/>
            <person name="Liebig J."/>
        </authorList>
    </citation>
    <scope>NUCLEOTIDE SEQUENCE [LARGE SCALE GENOMIC DNA]</scope>
    <source>
        <tissue evidence="1">Whole organism</tissue>
    </source>
</reference>
<dbReference type="EMBL" id="KK853311">
    <property type="protein sequence ID" value="KDR08660.1"/>
    <property type="molecule type" value="Genomic_DNA"/>
</dbReference>
<evidence type="ECO:0000313" key="1">
    <source>
        <dbReference type="EMBL" id="KDR08660.1"/>
    </source>
</evidence>
<proteinExistence type="predicted"/>
<name>A0A067QL18_ZOONE</name>
<dbReference type="AlphaFoldDB" id="A0A067QL18"/>
<keyword evidence="2" id="KW-1185">Reference proteome</keyword>
<dbReference type="InParanoid" id="A0A067QL18"/>
<protein>
    <submittedName>
        <fullName evidence="1">Uncharacterized protein</fullName>
    </submittedName>
</protein>
<organism evidence="1 2">
    <name type="scientific">Zootermopsis nevadensis</name>
    <name type="common">Dampwood termite</name>
    <dbReference type="NCBI Taxonomy" id="136037"/>
    <lineage>
        <taxon>Eukaryota</taxon>
        <taxon>Metazoa</taxon>
        <taxon>Ecdysozoa</taxon>
        <taxon>Arthropoda</taxon>
        <taxon>Hexapoda</taxon>
        <taxon>Insecta</taxon>
        <taxon>Pterygota</taxon>
        <taxon>Neoptera</taxon>
        <taxon>Polyneoptera</taxon>
        <taxon>Dictyoptera</taxon>
        <taxon>Blattodea</taxon>
        <taxon>Blattoidea</taxon>
        <taxon>Termitoidae</taxon>
        <taxon>Termopsidae</taxon>
        <taxon>Zootermopsis</taxon>
    </lineage>
</organism>